<feature type="domain" description="Protein kinase" evidence="1">
    <location>
        <begin position="62"/>
        <end position="256"/>
    </location>
</feature>
<gene>
    <name evidence="2" type="ORF">DEBURN_LOCUS10823</name>
</gene>
<dbReference type="Pfam" id="PF00069">
    <property type="entry name" value="Pkinase"/>
    <property type="match status" value="1"/>
</dbReference>
<evidence type="ECO:0000259" key="1">
    <source>
        <dbReference type="PROSITE" id="PS50011"/>
    </source>
</evidence>
<dbReference type="InterPro" id="IPR011009">
    <property type="entry name" value="Kinase-like_dom_sf"/>
</dbReference>
<dbReference type="GO" id="GO:0005524">
    <property type="term" value="F:ATP binding"/>
    <property type="evidence" value="ECO:0007669"/>
    <property type="project" value="InterPro"/>
</dbReference>
<dbReference type="Proteomes" id="UP000789706">
    <property type="component" value="Unassembled WGS sequence"/>
</dbReference>
<organism evidence="2 3">
    <name type="scientific">Diversispora eburnea</name>
    <dbReference type="NCBI Taxonomy" id="1213867"/>
    <lineage>
        <taxon>Eukaryota</taxon>
        <taxon>Fungi</taxon>
        <taxon>Fungi incertae sedis</taxon>
        <taxon>Mucoromycota</taxon>
        <taxon>Glomeromycotina</taxon>
        <taxon>Glomeromycetes</taxon>
        <taxon>Diversisporales</taxon>
        <taxon>Diversisporaceae</taxon>
        <taxon>Diversispora</taxon>
    </lineage>
</organism>
<dbReference type="Gene3D" id="1.10.510.10">
    <property type="entry name" value="Transferase(Phosphotransferase) domain 1"/>
    <property type="match status" value="1"/>
</dbReference>
<dbReference type="Gene3D" id="3.30.200.20">
    <property type="entry name" value="Phosphorylase Kinase, domain 1"/>
    <property type="match status" value="1"/>
</dbReference>
<dbReference type="InterPro" id="IPR000719">
    <property type="entry name" value="Prot_kinase_dom"/>
</dbReference>
<dbReference type="GO" id="GO:0004672">
    <property type="term" value="F:protein kinase activity"/>
    <property type="evidence" value="ECO:0007669"/>
    <property type="project" value="InterPro"/>
</dbReference>
<sequence length="256" mass="29880">VHRIDDRKKSITLFKYEYIVPQTLKYNNNKNNGWKYLITLMKSTPEALGWVEPSLKFGSETVNLVGTIGVSRTSIVYEGKHNNKSVAIKIARKVEYLHCFERERNALVLLSELKSLHIVKILFYNEDALVMTPRGEKVNNLQKKDIKDIITTLKGVHSLKIIYRDLRKYNFLRDSDGNILIINWGYSTFNIEDTEFAGAPSLNRPSFDKNDNIKKRAKRLLEFWCIHGKSDVWDSIYNAIESLDYKMLIQELERVF</sequence>
<evidence type="ECO:0000313" key="2">
    <source>
        <dbReference type="EMBL" id="CAG8632147.1"/>
    </source>
</evidence>
<keyword evidence="3" id="KW-1185">Reference proteome</keyword>
<feature type="non-terminal residue" evidence="2">
    <location>
        <position position="256"/>
    </location>
</feature>
<dbReference type="EMBL" id="CAJVPK010003902">
    <property type="protein sequence ID" value="CAG8632147.1"/>
    <property type="molecule type" value="Genomic_DNA"/>
</dbReference>
<evidence type="ECO:0000313" key="3">
    <source>
        <dbReference type="Proteomes" id="UP000789706"/>
    </source>
</evidence>
<protein>
    <submittedName>
        <fullName evidence="2">1972_t:CDS:1</fullName>
    </submittedName>
</protein>
<proteinExistence type="predicted"/>
<dbReference type="SMART" id="SM00220">
    <property type="entry name" value="S_TKc"/>
    <property type="match status" value="1"/>
</dbReference>
<accession>A0A9N9D9S7</accession>
<reference evidence="2" key="1">
    <citation type="submission" date="2021-06" db="EMBL/GenBank/DDBJ databases">
        <authorList>
            <person name="Kallberg Y."/>
            <person name="Tangrot J."/>
            <person name="Rosling A."/>
        </authorList>
    </citation>
    <scope>NUCLEOTIDE SEQUENCE</scope>
    <source>
        <strain evidence="2">AZ414A</strain>
    </source>
</reference>
<dbReference type="PROSITE" id="PS50011">
    <property type="entry name" value="PROTEIN_KINASE_DOM"/>
    <property type="match status" value="1"/>
</dbReference>
<dbReference type="OrthoDB" id="5979581at2759"/>
<dbReference type="AlphaFoldDB" id="A0A9N9D9S7"/>
<dbReference type="SUPFAM" id="SSF56112">
    <property type="entry name" value="Protein kinase-like (PK-like)"/>
    <property type="match status" value="1"/>
</dbReference>
<comment type="caution">
    <text evidence="2">The sequence shown here is derived from an EMBL/GenBank/DDBJ whole genome shotgun (WGS) entry which is preliminary data.</text>
</comment>
<name>A0A9N9D9S7_9GLOM</name>